<gene>
    <name evidence="1" type="ORF">GQR91_00280</name>
</gene>
<evidence type="ECO:0000313" key="1">
    <source>
        <dbReference type="EMBL" id="MWC42101.1"/>
    </source>
</evidence>
<evidence type="ECO:0000313" key="2">
    <source>
        <dbReference type="Proteomes" id="UP000436801"/>
    </source>
</evidence>
<reference evidence="1 2" key="1">
    <citation type="submission" date="2019-12" db="EMBL/GenBank/DDBJ databases">
        <authorList>
            <person name="Zheng J."/>
        </authorList>
    </citation>
    <scope>NUCLEOTIDE SEQUENCE [LARGE SCALE GENOMIC DNA]</scope>
    <source>
        <strain evidence="1 2">DSM 27347</strain>
    </source>
</reference>
<name>A0A6N8LR73_9SPHN</name>
<protein>
    <submittedName>
        <fullName evidence="1">DUF4154 domain-containing protein</fullName>
    </submittedName>
</protein>
<dbReference type="EMBL" id="WSUT01000001">
    <property type="protein sequence ID" value="MWC42101.1"/>
    <property type="molecule type" value="Genomic_DNA"/>
</dbReference>
<comment type="caution">
    <text evidence="1">The sequence shown here is derived from an EMBL/GenBank/DDBJ whole genome shotgun (WGS) entry which is preliminary data.</text>
</comment>
<dbReference type="InterPro" id="IPR025293">
    <property type="entry name" value="YfiR/HmsC-like"/>
</dbReference>
<dbReference type="OrthoDB" id="7305350at2"/>
<sequence>MAAIIVAPDRPASLAEAAGIERAIGNGMPVGGAVIRTRRVPVNALADLHGMRFAFVTAGLKSEHDAISAAATREGVLTITSDRTCVQTGRCVVAVESAPRVQITVNRAAARAVKARFGSAFLMLVKEI</sequence>
<dbReference type="Pfam" id="PF13689">
    <property type="entry name" value="DUF4154"/>
    <property type="match status" value="1"/>
</dbReference>
<dbReference type="RefSeq" id="WP_149682479.1">
    <property type="nucleotide sequence ID" value="NZ_FNBI01000004.1"/>
</dbReference>
<organism evidence="1 2">
    <name type="scientific">Sphingomonas carotinifaciens</name>
    <dbReference type="NCBI Taxonomy" id="1166323"/>
    <lineage>
        <taxon>Bacteria</taxon>
        <taxon>Pseudomonadati</taxon>
        <taxon>Pseudomonadota</taxon>
        <taxon>Alphaproteobacteria</taxon>
        <taxon>Sphingomonadales</taxon>
        <taxon>Sphingomonadaceae</taxon>
        <taxon>Sphingomonas</taxon>
    </lineage>
</organism>
<dbReference type="Proteomes" id="UP000436801">
    <property type="component" value="Unassembled WGS sequence"/>
</dbReference>
<dbReference type="AlphaFoldDB" id="A0A6N8LR73"/>
<accession>A0A6N8LR73</accession>
<proteinExistence type="predicted"/>